<dbReference type="InterPro" id="IPR002501">
    <property type="entry name" value="PsdUridine_synth_N"/>
</dbReference>
<accession>A0A7X9FUA3</accession>
<organism evidence="7 8">
    <name type="scientific">SAR324 cluster bacterium</name>
    <dbReference type="NCBI Taxonomy" id="2024889"/>
    <lineage>
        <taxon>Bacteria</taxon>
        <taxon>Deltaproteobacteria</taxon>
        <taxon>SAR324 cluster</taxon>
    </lineage>
</organism>
<dbReference type="EMBL" id="JAAZON010000671">
    <property type="protein sequence ID" value="NMC64429.1"/>
    <property type="molecule type" value="Genomic_DNA"/>
</dbReference>
<dbReference type="Proteomes" id="UP000524246">
    <property type="component" value="Unassembled WGS sequence"/>
</dbReference>
<proteinExistence type="inferred from homology"/>
<evidence type="ECO:0000256" key="2">
    <source>
        <dbReference type="ARBA" id="ARBA00005642"/>
    </source>
</evidence>
<dbReference type="InterPro" id="IPR014780">
    <property type="entry name" value="tRNA_psdUridine_synth_TruB"/>
</dbReference>
<evidence type="ECO:0000313" key="7">
    <source>
        <dbReference type="EMBL" id="NMC64429.1"/>
    </source>
</evidence>
<evidence type="ECO:0000256" key="4">
    <source>
        <dbReference type="ARBA" id="ARBA00022694"/>
    </source>
</evidence>
<dbReference type="GO" id="GO:0006400">
    <property type="term" value="P:tRNA modification"/>
    <property type="evidence" value="ECO:0007669"/>
    <property type="project" value="TreeGrafter"/>
</dbReference>
<dbReference type="GO" id="GO:0160148">
    <property type="term" value="F:tRNA pseudouridine(55) synthase activity"/>
    <property type="evidence" value="ECO:0007669"/>
    <property type="project" value="UniProtKB-EC"/>
</dbReference>
<keyword evidence="4" id="KW-0819">tRNA processing</keyword>
<name>A0A7X9FUA3_9DELT</name>
<dbReference type="Gene3D" id="3.30.2350.10">
    <property type="entry name" value="Pseudouridine synthase"/>
    <property type="match status" value="1"/>
</dbReference>
<evidence type="ECO:0000259" key="6">
    <source>
        <dbReference type="Pfam" id="PF01509"/>
    </source>
</evidence>
<evidence type="ECO:0000313" key="8">
    <source>
        <dbReference type="Proteomes" id="UP000524246"/>
    </source>
</evidence>
<reference evidence="7 8" key="1">
    <citation type="journal article" date="2020" name="Biotechnol. Biofuels">
        <title>New insights from the biogas microbiome by comprehensive genome-resolved metagenomics of nearly 1600 species originating from multiple anaerobic digesters.</title>
        <authorList>
            <person name="Campanaro S."/>
            <person name="Treu L."/>
            <person name="Rodriguez-R L.M."/>
            <person name="Kovalovszki A."/>
            <person name="Ziels R.M."/>
            <person name="Maus I."/>
            <person name="Zhu X."/>
            <person name="Kougias P.G."/>
            <person name="Basile A."/>
            <person name="Luo G."/>
            <person name="Schluter A."/>
            <person name="Konstantinidis K.T."/>
            <person name="Angelidaki I."/>
        </authorList>
    </citation>
    <scope>NUCLEOTIDE SEQUENCE [LARGE SCALE GENOMIC DNA]</scope>
    <source>
        <strain evidence="7">AS27yjCOA_65</strain>
    </source>
</reference>
<feature type="domain" description="Pseudouridine synthase II N-terminal" evidence="6">
    <location>
        <begin position="24"/>
        <end position="137"/>
    </location>
</feature>
<dbReference type="SUPFAM" id="SSF55120">
    <property type="entry name" value="Pseudouridine synthase"/>
    <property type="match status" value="1"/>
</dbReference>
<comment type="caution">
    <text evidence="7">The sequence shown here is derived from an EMBL/GenBank/DDBJ whole genome shotgun (WGS) entry which is preliminary data.</text>
</comment>
<dbReference type="GO" id="GO:0003723">
    <property type="term" value="F:RNA binding"/>
    <property type="evidence" value="ECO:0007669"/>
    <property type="project" value="InterPro"/>
</dbReference>
<dbReference type="AlphaFoldDB" id="A0A7X9FUA3"/>
<evidence type="ECO:0000256" key="5">
    <source>
        <dbReference type="ARBA" id="ARBA00023235"/>
    </source>
</evidence>
<dbReference type="Pfam" id="PF01509">
    <property type="entry name" value="TruB_N"/>
    <property type="match status" value="1"/>
</dbReference>
<protein>
    <recommendedName>
        <fullName evidence="3">tRNA pseudouridine(55) synthase</fullName>
        <ecNumber evidence="3">5.4.99.25</ecNumber>
    </recommendedName>
</protein>
<keyword evidence="5" id="KW-0413">Isomerase</keyword>
<dbReference type="InterPro" id="IPR020103">
    <property type="entry name" value="PsdUridine_synth_cat_dom_sf"/>
</dbReference>
<evidence type="ECO:0000256" key="1">
    <source>
        <dbReference type="ARBA" id="ARBA00000385"/>
    </source>
</evidence>
<dbReference type="EC" id="5.4.99.25" evidence="3"/>
<gene>
    <name evidence="7" type="ORF">GYA55_14790</name>
</gene>
<comment type="catalytic activity">
    <reaction evidence="1">
        <text>uridine(55) in tRNA = pseudouridine(55) in tRNA</text>
        <dbReference type="Rhea" id="RHEA:42532"/>
        <dbReference type="Rhea" id="RHEA-COMP:10101"/>
        <dbReference type="Rhea" id="RHEA-COMP:10102"/>
        <dbReference type="ChEBI" id="CHEBI:65314"/>
        <dbReference type="ChEBI" id="CHEBI:65315"/>
        <dbReference type="EC" id="5.4.99.25"/>
    </reaction>
</comment>
<comment type="similarity">
    <text evidence="2">Belongs to the pseudouridine synthase TruB family. Type 1 subfamily.</text>
</comment>
<dbReference type="PANTHER" id="PTHR13767:SF2">
    <property type="entry name" value="PSEUDOURIDYLATE SYNTHASE TRUB1"/>
    <property type="match status" value="1"/>
</dbReference>
<sequence>MSNGIILLDKAEGISSAKAIAEVKRNLKLSKIGHAGTLDPLATGLIVCLVGRATRLSSYAMHGEKVYSGKILFGCKTLSDDITGEIIEESKAIPSFVQIQSLIDRAFLGEIQQKPPQISAIKVDGKAAYARVREDNEALDL</sequence>
<evidence type="ECO:0000256" key="3">
    <source>
        <dbReference type="ARBA" id="ARBA00012787"/>
    </source>
</evidence>
<dbReference type="GO" id="GO:1990481">
    <property type="term" value="P:mRNA pseudouridine synthesis"/>
    <property type="evidence" value="ECO:0007669"/>
    <property type="project" value="TreeGrafter"/>
</dbReference>
<dbReference type="PANTHER" id="PTHR13767">
    <property type="entry name" value="TRNA-PSEUDOURIDINE SYNTHASE"/>
    <property type="match status" value="1"/>
</dbReference>